<sequence>MNTSINNLKVEVSLENDDKGQNLVRVALSDQQSQGCFMTPAQARVLATELIQAVHKAEVRHKLQASHNTAWHVSKTMA</sequence>
<gene>
    <name evidence="1" type="ORF">EDC63_101335</name>
</gene>
<dbReference type="EMBL" id="SMCO01000001">
    <property type="protein sequence ID" value="TCV90365.1"/>
    <property type="molecule type" value="Genomic_DNA"/>
</dbReference>
<evidence type="ECO:0000313" key="1">
    <source>
        <dbReference type="EMBL" id="TCV90365.1"/>
    </source>
</evidence>
<name>A0A4R3YD16_9PROT</name>
<evidence type="ECO:0000313" key="2">
    <source>
        <dbReference type="Proteomes" id="UP000295367"/>
    </source>
</evidence>
<protein>
    <submittedName>
        <fullName evidence="1">Uncharacterized protein</fullName>
    </submittedName>
</protein>
<dbReference type="AlphaFoldDB" id="A0A4R3YD16"/>
<dbReference type="Proteomes" id="UP000295367">
    <property type="component" value="Unassembled WGS sequence"/>
</dbReference>
<organism evidence="1 2">
    <name type="scientific">Sulfurirhabdus autotrophica</name>
    <dbReference type="NCBI Taxonomy" id="1706046"/>
    <lineage>
        <taxon>Bacteria</taxon>
        <taxon>Pseudomonadati</taxon>
        <taxon>Pseudomonadota</taxon>
        <taxon>Betaproteobacteria</taxon>
        <taxon>Nitrosomonadales</taxon>
        <taxon>Sulfuricellaceae</taxon>
        <taxon>Sulfurirhabdus</taxon>
    </lineage>
</organism>
<proteinExistence type="predicted"/>
<reference evidence="1 2" key="1">
    <citation type="submission" date="2019-03" db="EMBL/GenBank/DDBJ databases">
        <title>Genomic Encyclopedia of Type Strains, Phase IV (KMG-IV): sequencing the most valuable type-strain genomes for metagenomic binning, comparative biology and taxonomic classification.</title>
        <authorList>
            <person name="Goeker M."/>
        </authorList>
    </citation>
    <scope>NUCLEOTIDE SEQUENCE [LARGE SCALE GENOMIC DNA]</scope>
    <source>
        <strain evidence="1 2">DSM 100309</strain>
    </source>
</reference>
<accession>A0A4R3YD16</accession>
<comment type="caution">
    <text evidence="1">The sequence shown here is derived from an EMBL/GenBank/DDBJ whole genome shotgun (WGS) entry which is preliminary data.</text>
</comment>
<keyword evidence="2" id="KW-1185">Reference proteome</keyword>
<dbReference type="RefSeq" id="WP_124947686.1">
    <property type="nucleotide sequence ID" value="NZ_BHVT01000073.1"/>
</dbReference>